<dbReference type="InterPro" id="IPR043128">
    <property type="entry name" value="Rev_trsase/Diguanyl_cyclase"/>
</dbReference>
<dbReference type="GO" id="GO:0005886">
    <property type="term" value="C:plasma membrane"/>
    <property type="evidence" value="ECO:0007669"/>
    <property type="project" value="TreeGrafter"/>
</dbReference>
<dbReference type="SUPFAM" id="SSF55073">
    <property type="entry name" value="Nucleotide cyclase"/>
    <property type="match status" value="1"/>
</dbReference>
<dbReference type="GO" id="GO:0052621">
    <property type="term" value="F:diguanylate cyclase activity"/>
    <property type="evidence" value="ECO:0007669"/>
    <property type="project" value="TreeGrafter"/>
</dbReference>
<dbReference type="SMART" id="SM00267">
    <property type="entry name" value="GGDEF"/>
    <property type="match status" value="1"/>
</dbReference>
<evidence type="ECO:0000259" key="2">
    <source>
        <dbReference type="PROSITE" id="PS50887"/>
    </source>
</evidence>
<dbReference type="InterPro" id="IPR050469">
    <property type="entry name" value="Diguanylate_Cyclase"/>
</dbReference>
<dbReference type="AlphaFoldDB" id="A0A1F7F7A6"/>
<evidence type="ECO:0000313" key="3">
    <source>
        <dbReference type="EMBL" id="OGK02529.1"/>
    </source>
</evidence>
<proteinExistence type="predicted"/>
<dbReference type="FunFam" id="3.30.70.270:FF:000001">
    <property type="entry name" value="Diguanylate cyclase domain protein"/>
    <property type="match status" value="1"/>
</dbReference>
<dbReference type="PROSITE" id="PS50887">
    <property type="entry name" value="GGDEF"/>
    <property type="match status" value="1"/>
</dbReference>
<feature type="transmembrane region" description="Helical" evidence="1">
    <location>
        <begin position="220"/>
        <end position="238"/>
    </location>
</feature>
<dbReference type="PANTHER" id="PTHR45138:SF9">
    <property type="entry name" value="DIGUANYLATE CYCLASE DGCM-RELATED"/>
    <property type="match status" value="1"/>
</dbReference>
<dbReference type="PANTHER" id="PTHR45138">
    <property type="entry name" value="REGULATORY COMPONENTS OF SENSORY TRANSDUCTION SYSTEM"/>
    <property type="match status" value="1"/>
</dbReference>
<gene>
    <name evidence="3" type="ORF">A2519_12040</name>
</gene>
<comment type="caution">
    <text evidence="3">The sequence shown here is derived from an EMBL/GenBank/DDBJ whole genome shotgun (WGS) entry which is preliminary data.</text>
</comment>
<accession>A0A1F7F7A6</accession>
<keyword evidence="1" id="KW-1133">Transmembrane helix</keyword>
<feature type="transmembrane region" description="Helical" evidence="1">
    <location>
        <begin position="64"/>
        <end position="82"/>
    </location>
</feature>
<evidence type="ECO:0000313" key="4">
    <source>
        <dbReference type="Proteomes" id="UP000179243"/>
    </source>
</evidence>
<dbReference type="GO" id="GO:0043709">
    <property type="term" value="P:cell adhesion involved in single-species biofilm formation"/>
    <property type="evidence" value="ECO:0007669"/>
    <property type="project" value="TreeGrafter"/>
</dbReference>
<keyword evidence="1" id="KW-0812">Transmembrane</keyword>
<feature type="transmembrane region" description="Helical" evidence="1">
    <location>
        <begin position="244"/>
        <end position="266"/>
    </location>
</feature>
<dbReference type="InterPro" id="IPR000160">
    <property type="entry name" value="GGDEF_dom"/>
</dbReference>
<feature type="transmembrane region" description="Helical" evidence="1">
    <location>
        <begin position="160"/>
        <end position="180"/>
    </location>
</feature>
<evidence type="ECO:0000256" key="1">
    <source>
        <dbReference type="SAM" id="Phobius"/>
    </source>
</evidence>
<protein>
    <recommendedName>
        <fullName evidence="2">GGDEF domain-containing protein</fullName>
    </recommendedName>
</protein>
<feature type="domain" description="GGDEF" evidence="2">
    <location>
        <begin position="301"/>
        <end position="435"/>
    </location>
</feature>
<dbReference type="NCBIfam" id="TIGR00254">
    <property type="entry name" value="GGDEF"/>
    <property type="match status" value="1"/>
</dbReference>
<reference evidence="3 4" key="1">
    <citation type="journal article" date="2016" name="Nat. Commun.">
        <title>Thousands of microbial genomes shed light on interconnected biogeochemical processes in an aquifer system.</title>
        <authorList>
            <person name="Anantharaman K."/>
            <person name="Brown C.T."/>
            <person name="Hug L.A."/>
            <person name="Sharon I."/>
            <person name="Castelle C.J."/>
            <person name="Probst A.J."/>
            <person name="Thomas B.C."/>
            <person name="Singh A."/>
            <person name="Wilkins M.J."/>
            <person name="Karaoz U."/>
            <person name="Brodie E.L."/>
            <person name="Williams K.H."/>
            <person name="Hubbard S.S."/>
            <person name="Banfield J.F."/>
        </authorList>
    </citation>
    <scope>NUCLEOTIDE SEQUENCE [LARGE SCALE GENOMIC DNA]</scope>
</reference>
<feature type="transmembrane region" description="Helical" evidence="1">
    <location>
        <begin position="126"/>
        <end position="148"/>
    </location>
</feature>
<name>A0A1F7F7A6_UNCRA</name>
<sequence>MSYKVIYEYFRSVPRAAEIYLYLKGKWGLSRFLGLTIALFFFTFLQTLYPQAFKSLLAMNQMRIIVPAAYLLMYVVCFTSYSKIYKFKVFLTGHLFLAIGLFYYYLNFQAYPNPTAWYALPFLKNLPFLTSLRILVGFTSFNIVIITLSPLSLRYRLTRFIALFMFFSELVLCTIVLFNISKIGPGNVLIYGSGYMAAIYFINLGALVLSIIVAKDENSFGGIIASFSVANILIAHGINSMDFVYIKSMFTLMPSLVLAATLYYWFSCLHHRVAYDPLLKIYNREYAHAIISGTSRVTLGRPFTVAMIDIDRFKKINDTYGHQVGDEILVGTAQCIKATAMPTGITCRYGGEEIIVFLCGTGEADALAICEKIRRKVREVRYQFDDGRELAVSVSIGLAECDDPEIPLERVVKAADEAVYVAKDTGRNKVVAGKVTKRNSDQSRKTYLFMRVPGRDRRNPEKDA</sequence>
<feature type="transmembrane region" description="Helical" evidence="1">
    <location>
        <begin position="192"/>
        <end position="213"/>
    </location>
</feature>
<feature type="transmembrane region" description="Helical" evidence="1">
    <location>
        <begin position="32"/>
        <end position="52"/>
    </location>
</feature>
<feature type="transmembrane region" description="Helical" evidence="1">
    <location>
        <begin position="89"/>
        <end position="106"/>
    </location>
</feature>
<dbReference type="CDD" id="cd01949">
    <property type="entry name" value="GGDEF"/>
    <property type="match status" value="1"/>
</dbReference>
<dbReference type="Gene3D" id="3.30.70.270">
    <property type="match status" value="1"/>
</dbReference>
<keyword evidence="1" id="KW-0472">Membrane</keyword>
<dbReference type="Pfam" id="PF00990">
    <property type="entry name" value="GGDEF"/>
    <property type="match status" value="1"/>
</dbReference>
<organism evidence="3 4">
    <name type="scientific">Candidatus Raymondbacteria bacterium RIFOXYD12_FULL_49_13</name>
    <dbReference type="NCBI Taxonomy" id="1817890"/>
    <lineage>
        <taxon>Bacteria</taxon>
        <taxon>Raymondiibacteriota</taxon>
    </lineage>
</organism>
<dbReference type="GO" id="GO:1902201">
    <property type="term" value="P:negative regulation of bacterial-type flagellum-dependent cell motility"/>
    <property type="evidence" value="ECO:0007669"/>
    <property type="project" value="TreeGrafter"/>
</dbReference>
<dbReference type="InterPro" id="IPR029787">
    <property type="entry name" value="Nucleotide_cyclase"/>
</dbReference>
<dbReference type="EMBL" id="MFYX01000106">
    <property type="protein sequence ID" value="OGK02529.1"/>
    <property type="molecule type" value="Genomic_DNA"/>
</dbReference>
<dbReference type="Proteomes" id="UP000179243">
    <property type="component" value="Unassembled WGS sequence"/>
</dbReference>